<feature type="region of interest" description="Disordered" evidence="1">
    <location>
        <begin position="1"/>
        <end position="46"/>
    </location>
</feature>
<organism evidence="2 3">
    <name type="scientific">Cyclospora cayetanensis</name>
    <dbReference type="NCBI Taxonomy" id="88456"/>
    <lineage>
        <taxon>Eukaryota</taxon>
        <taxon>Sar</taxon>
        <taxon>Alveolata</taxon>
        <taxon>Apicomplexa</taxon>
        <taxon>Conoidasida</taxon>
        <taxon>Coccidia</taxon>
        <taxon>Eucoccidiorida</taxon>
        <taxon>Eimeriorina</taxon>
        <taxon>Eimeriidae</taxon>
        <taxon>Cyclospora</taxon>
    </lineage>
</organism>
<reference evidence="2 3" key="1">
    <citation type="journal article" date="2016" name="BMC Genomics">
        <title>Comparative genomics reveals Cyclospora cayetanensis possesses coccidia-like metabolism and invasion components but unique surface antigens.</title>
        <authorList>
            <person name="Liu S."/>
            <person name="Wang L."/>
            <person name="Zheng H."/>
            <person name="Xu Z."/>
            <person name="Roellig D.M."/>
            <person name="Li N."/>
            <person name="Frace M.A."/>
            <person name="Tang K."/>
            <person name="Arrowood M.J."/>
            <person name="Moss D.M."/>
            <person name="Zhang L."/>
            <person name="Feng Y."/>
            <person name="Xiao L."/>
        </authorList>
    </citation>
    <scope>NUCLEOTIDE SEQUENCE [LARGE SCALE GENOMIC DNA]</scope>
    <source>
        <strain evidence="2 3">CHN_HEN01</strain>
    </source>
</reference>
<name>A0A1D3CT17_9EIME</name>
<evidence type="ECO:0000313" key="3">
    <source>
        <dbReference type="Proteomes" id="UP000095192"/>
    </source>
</evidence>
<dbReference type="VEuPathDB" id="ToxoDB:cyc_08473"/>
<gene>
    <name evidence="2" type="ORF">cyc_08473</name>
</gene>
<feature type="region of interest" description="Disordered" evidence="1">
    <location>
        <begin position="64"/>
        <end position="84"/>
    </location>
</feature>
<evidence type="ECO:0000256" key="1">
    <source>
        <dbReference type="SAM" id="MobiDB-lite"/>
    </source>
</evidence>
<accession>A0A1D3CT17</accession>
<feature type="compositionally biased region" description="Basic and acidic residues" evidence="1">
    <location>
        <begin position="23"/>
        <end position="40"/>
    </location>
</feature>
<dbReference type="EMBL" id="JROU02002060">
    <property type="protein sequence ID" value="OEH74343.1"/>
    <property type="molecule type" value="Genomic_DNA"/>
</dbReference>
<dbReference type="AlphaFoldDB" id="A0A1D3CT17"/>
<keyword evidence="3" id="KW-1185">Reference proteome</keyword>
<dbReference type="Proteomes" id="UP000095192">
    <property type="component" value="Unassembled WGS sequence"/>
</dbReference>
<sequence>MQKEADVVCKSRSSCPAAALRAPVERADAPSDATSSEHRNRGTCIHQKPRASAEAVFAEFSLQAQKPKDAQQHPTGAVRMSTHG</sequence>
<protein>
    <submittedName>
        <fullName evidence="2">Uncharacterized protein</fullName>
    </submittedName>
</protein>
<evidence type="ECO:0000313" key="2">
    <source>
        <dbReference type="EMBL" id="OEH74343.1"/>
    </source>
</evidence>
<proteinExistence type="predicted"/>
<dbReference type="InParanoid" id="A0A1D3CT17"/>
<comment type="caution">
    <text evidence="2">The sequence shown here is derived from an EMBL/GenBank/DDBJ whole genome shotgun (WGS) entry which is preliminary data.</text>
</comment>